<accession>A0A0N9NSB2</accession>
<evidence type="ECO:0000313" key="1">
    <source>
        <dbReference type="EMBL" id="ALG88720.1"/>
    </source>
</evidence>
<protein>
    <submittedName>
        <fullName evidence="1">Uncharacterized protein</fullName>
    </submittedName>
</protein>
<geneLocation type="plasmid" evidence="1">
    <name>Drgb3</name>
</geneLocation>
<sequence>MLSEKVWKWLSSHDQGGLTLQIAAAGAEPQLRMLCDSILKKLRSAATFQHANKEPLIAAYGVILGIPEQNLVWTYLNKGTHEEENRDDFDGEHVESVIATLEALDSLELRPGR</sequence>
<organism evidence="1">
    <name type="scientific">Pectobacterium carotovorum</name>
    <name type="common">Erwinia carotovora</name>
    <dbReference type="NCBI Taxonomy" id="554"/>
    <lineage>
        <taxon>Bacteria</taxon>
        <taxon>Pseudomonadati</taxon>
        <taxon>Pseudomonadota</taxon>
        <taxon>Gammaproteobacteria</taxon>
        <taxon>Enterobacterales</taxon>
        <taxon>Pectobacteriaceae</taxon>
        <taxon>Pectobacterium</taxon>
    </lineage>
</organism>
<proteinExistence type="predicted"/>
<reference evidence="1" key="1">
    <citation type="journal article" date="2015" name="Environ. Microbiol.">
        <title>Plasmids from the gut microbiome of cabbage root fly larvae encode SaxA that catalyses the conversion of the plant toxin 2-phenylethyl isothiocyanate.</title>
        <authorList>
            <person name="Welte C.U."/>
            <person name="de Graaf R.M."/>
            <person name="van den Bosch T.J."/>
            <person name="Op den Camp H.J."/>
            <person name="van Dam N.M."/>
            <person name="Jetten M.S."/>
        </authorList>
    </citation>
    <scope>NUCLEOTIDE SEQUENCE</scope>
    <source>
        <plasmid evidence="1">Drgb3</plasmid>
    </source>
</reference>
<dbReference type="EMBL" id="KT351734">
    <property type="protein sequence ID" value="ALG88720.1"/>
    <property type="molecule type" value="Genomic_DNA"/>
</dbReference>
<keyword evidence="1" id="KW-0614">Plasmid</keyword>
<name>A0A0N9NSB2_PECCA</name>
<dbReference type="RefSeq" id="WP_228030173.1">
    <property type="nucleotide sequence ID" value="NZ_KT351734.1"/>
</dbReference>
<dbReference type="AlphaFoldDB" id="A0A0N9NSB2"/>
<reference evidence="1" key="2">
    <citation type="submission" date="2015-07" db="EMBL/GenBank/DDBJ databases">
        <authorList>
            <person name="Welte C."/>
            <person name="de Graaf R."/>
            <person name="van den Bosch T.J.M."/>
            <person name="Op den Camp H."/>
            <person name="van Dam N."/>
            <person name="Jetten M."/>
        </authorList>
    </citation>
    <scope>NUCLEOTIDE SEQUENCE</scope>
    <source>
        <plasmid evidence="1">Drgb3</plasmid>
    </source>
</reference>